<dbReference type="AlphaFoldDB" id="A0A1Q9LNE4"/>
<keyword evidence="6" id="KW-1185">Reference proteome</keyword>
<evidence type="ECO:0000313" key="6">
    <source>
        <dbReference type="Proteomes" id="UP000186040"/>
    </source>
</evidence>
<evidence type="ECO:0000256" key="2">
    <source>
        <dbReference type="ARBA" id="ARBA00022801"/>
    </source>
</evidence>
<dbReference type="InterPro" id="IPR012337">
    <property type="entry name" value="RNaseH-like_sf"/>
</dbReference>
<reference evidence="5 6" key="1">
    <citation type="submission" date="2016-10" db="EMBL/GenBank/DDBJ databases">
        <title>The Draft Genome Sequence of Actinokineospora bangkokensis 44EHWT reveals the biosynthetic pathway of antifungal compounds Thailandins with unusual extender unit butylmalonyl-CoA.</title>
        <authorList>
            <person name="Greule A."/>
            <person name="Intra B."/>
            <person name="Flemming S."/>
            <person name="Rommel M.G."/>
            <person name="Panbangred W."/>
            <person name="Bechthold A."/>
        </authorList>
    </citation>
    <scope>NUCLEOTIDE SEQUENCE [LARGE SCALE GENOMIC DNA]</scope>
    <source>
        <strain evidence="5 6">44EHW</strain>
    </source>
</reference>
<sequence>MGFFDIFRRKATPAPPRAPHRGPTPEGPGFAVVDVETTGLSPNTHRVVELAILRTDAAGRVVDEWVSRFNPDGPVGATHVHGITAADVAGAPRFAEVLPEITTRLSGAAVAGHNVRFDLGFLRAEFARAGWALPHLPAACTLEHSWDHLPHLDRRRLADCCAATGVRHAGAHSALGDARATAALLAHYLDPRSGRPPARELTDLPQQGALITWPTKPRGPRPQPSTQDHVQRRIAAAQAKPPAEPLMALLRNAPLADALDDGAPPGSLPYLELLADVLEDGVITDAERTALAELAAL</sequence>
<dbReference type="Gene3D" id="3.30.420.10">
    <property type="entry name" value="Ribonuclease H-like superfamily/Ribonuclease H"/>
    <property type="match status" value="1"/>
</dbReference>
<proteinExistence type="predicted"/>
<protein>
    <recommendedName>
        <fullName evidence="4">Exonuclease domain-containing protein</fullName>
    </recommendedName>
</protein>
<dbReference type="PANTHER" id="PTHR30231:SF4">
    <property type="entry name" value="PROTEIN NEN2"/>
    <property type="match status" value="1"/>
</dbReference>
<dbReference type="GO" id="GO:0003676">
    <property type="term" value="F:nucleic acid binding"/>
    <property type="evidence" value="ECO:0007669"/>
    <property type="project" value="InterPro"/>
</dbReference>
<evidence type="ECO:0000313" key="5">
    <source>
        <dbReference type="EMBL" id="OLR93562.1"/>
    </source>
</evidence>
<evidence type="ECO:0000256" key="1">
    <source>
        <dbReference type="ARBA" id="ARBA00022722"/>
    </source>
</evidence>
<comment type="caution">
    <text evidence="5">The sequence shown here is derived from an EMBL/GenBank/DDBJ whole genome shotgun (WGS) entry which is preliminary data.</text>
</comment>
<dbReference type="PANTHER" id="PTHR30231">
    <property type="entry name" value="DNA POLYMERASE III SUBUNIT EPSILON"/>
    <property type="match status" value="1"/>
</dbReference>
<dbReference type="CDD" id="cd06127">
    <property type="entry name" value="DEDDh"/>
    <property type="match status" value="1"/>
</dbReference>
<gene>
    <name evidence="5" type="ORF">BJP25_14820</name>
</gene>
<dbReference type="EMBL" id="MKQR01000009">
    <property type="protein sequence ID" value="OLR93562.1"/>
    <property type="molecule type" value="Genomic_DNA"/>
</dbReference>
<feature type="domain" description="Exonuclease" evidence="4">
    <location>
        <begin position="29"/>
        <end position="194"/>
    </location>
</feature>
<organism evidence="5 6">
    <name type="scientific">Actinokineospora bangkokensis</name>
    <dbReference type="NCBI Taxonomy" id="1193682"/>
    <lineage>
        <taxon>Bacteria</taxon>
        <taxon>Bacillati</taxon>
        <taxon>Actinomycetota</taxon>
        <taxon>Actinomycetes</taxon>
        <taxon>Pseudonocardiales</taxon>
        <taxon>Pseudonocardiaceae</taxon>
        <taxon>Actinokineospora</taxon>
    </lineage>
</organism>
<dbReference type="SMART" id="SM00479">
    <property type="entry name" value="EXOIII"/>
    <property type="match status" value="1"/>
</dbReference>
<keyword evidence="1" id="KW-0540">Nuclease</keyword>
<keyword evidence="2" id="KW-0378">Hydrolase</keyword>
<dbReference type="Proteomes" id="UP000186040">
    <property type="component" value="Unassembled WGS sequence"/>
</dbReference>
<evidence type="ECO:0000256" key="3">
    <source>
        <dbReference type="ARBA" id="ARBA00022839"/>
    </source>
</evidence>
<accession>A0A1Q9LNE4</accession>
<dbReference type="GO" id="GO:0005829">
    <property type="term" value="C:cytosol"/>
    <property type="evidence" value="ECO:0007669"/>
    <property type="project" value="TreeGrafter"/>
</dbReference>
<dbReference type="GO" id="GO:0008408">
    <property type="term" value="F:3'-5' exonuclease activity"/>
    <property type="evidence" value="ECO:0007669"/>
    <property type="project" value="TreeGrafter"/>
</dbReference>
<keyword evidence="3" id="KW-0269">Exonuclease</keyword>
<dbReference type="InterPro" id="IPR013520">
    <property type="entry name" value="Ribonucl_H"/>
</dbReference>
<dbReference type="STRING" id="1193682.BJP25_14820"/>
<evidence type="ECO:0000259" key="4">
    <source>
        <dbReference type="SMART" id="SM00479"/>
    </source>
</evidence>
<dbReference type="FunFam" id="3.30.420.10:FF:000045">
    <property type="entry name" value="3'-5' exonuclease DinG"/>
    <property type="match status" value="1"/>
</dbReference>
<dbReference type="SUPFAM" id="SSF53098">
    <property type="entry name" value="Ribonuclease H-like"/>
    <property type="match status" value="1"/>
</dbReference>
<dbReference type="InterPro" id="IPR036397">
    <property type="entry name" value="RNaseH_sf"/>
</dbReference>
<dbReference type="Pfam" id="PF00929">
    <property type="entry name" value="RNase_T"/>
    <property type="match status" value="1"/>
</dbReference>
<dbReference type="RefSeq" id="WP_075974457.1">
    <property type="nucleotide sequence ID" value="NZ_MKQR01000009.1"/>
</dbReference>
<name>A0A1Q9LNE4_9PSEU</name>